<dbReference type="Proteomes" id="UP000091820">
    <property type="component" value="Unassembled WGS sequence"/>
</dbReference>
<dbReference type="InterPro" id="IPR039353">
    <property type="entry name" value="TF_Adf1"/>
</dbReference>
<dbReference type="InterPro" id="IPR006578">
    <property type="entry name" value="MADF-dom"/>
</dbReference>
<feature type="compositionally biased region" description="Low complexity" evidence="1">
    <location>
        <begin position="253"/>
        <end position="301"/>
    </location>
</feature>
<dbReference type="STRING" id="37001.A0A1A9WP92"/>
<evidence type="ECO:0000313" key="4">
    <source>
        <dbReference type="Proteomes" id="UP000091820"/>
    </source>
</evidence>
<feature type="region of interest" description="Disordered" evidence="1">
    <location>
        <begin position="114"/>
        <end position="133"/>
    </location>
</feature>
<reference evidence="3" key="2">
    <citation type="submission" date="2020-05" db="UniProtKB">
        <authorList>
            <consortium name="EnsemblMetazoa"/>
        </authorList>
    </citation>
    <scope>IDENTIFICATION</scope>
    <source>
        <strain evidence="3">IAEA</strain>
    </source>
</reference>
<protein>
    <submittedName>
        <fullName evidence="3">MADF domain-containing protein</fullName>
    </submittedName>
</protein>
<feature type="region of interest" description="Disordered" evidence="1">
    <location>
        <begin position="234"/>
        <end position="429"/>
    </location>
</feature>
<feature type="compositionally biased region" description="Polar residues" evidence="1">
    <location>
        <begin position="114"/>
        <end position="124"/>
    </location>
</feature>
<dbReference type="GO" id="GO:0005634">
    <property type="term" value="C:nucleus"/>
    <property type="evidence" value="ECO:0007669"/>
    <property type="project" value="TreeGrafter"/>
</dbReference>
<reference evidence="4" key="1">
    <citation type="submission" date="2014-03" db="EMBL/GenBank/DDBJ databases">
        <authorList>
            <person name="Aksoy S."/>
            <person name="Warren W."/>
            <person name="Wilson R.K."/>
        </authorList>
    </citation>
    <scope>NUCLEOTIDE SEQUENCE [LARGE SCALE GENOMIC DNA]</scope>
    <source>
        <strain evidence="4">IAEA</strain>
    </source>
</reference>
<dbReference type="AlphaFoldDB" id="A0A1A9WP92"/>
<keyword evidence="4" id="KW-1185">Reference proteome</keyword>
<feature type="compositionally biased region" description="Low complexity" evidence="1">
    <location>
        <begin position="358"/>
        <end position="370"/>
    </location>
</feature>
<dbReference type="SMART" id="SM00595">
    <property type="entry name" value="MADF"/>
    <property type="match status" value="1"/>
</dbReference>
<dbReference type="PANTHER" id="PTHR12243:SF69">
    <property type="entry name" value="SI:CH73-59F11.3"/>
    <property type="match status" value="1"/>
</dbReference>
<dbReference type="EnsemblMetazoa" id="GBRI026888-RA">
    <property type="protein sequence ID" value="GBRI026888-PA"/>
    <property type="gene ID" value="GBRI026888"/>
</dbReference>
<accession>A0A1A9WP92</accession>
<feature type="compositionally biased region" description="Polar residues" evidence="1">
    <location>
        <begin position="234"/>
        <end position="248"/>
    </location>
</feature>
<evidence type="ECO:0000256" key="1">
    <source>
        <dbReference type="SAM" id="MobiDB-lite"/>
    </source>
</evidence>
<proteinExistence type="predicted"/>
<feature type="compositionally biased region" description="Low complexity" evidence="1">
    <location>
        <begin position="412"/>
        <end position="429"/>
    </location>
</feature>
<dbReference type="PROSITE" id="PS51029">
    <property type="entry name" value="MADF"/>
    <property type="match status" value="1"/>
</dbReference>
<feature type="domain" description="MADF" evidence="2">
    <location>
        <begin position="5"/>
        <end position="101"/>
    </location>
</feature>
<feature type="compositionally biased region" description="Polar residues" evidence="1">
    <location>
        <begin position="336"/>
        <end position="357"/>
    </location>
</feature>
<evidence type="ECO:0000313" key="3">
    <source>
        <dbReference type="EnsemblMetazoa" id="GBRI026888-PA"/>
    </source>
</evidence>
<dbReference type="GO" id="GO:0005667">
    <property type="term" value="C:transcription regulator complex"/>
    <property type="evidence" value="ECO:0007669"/>
    <property type="project" value="TreeGrafter"/>
</dbReference>
<sequence length="517" mass="57602">MMDEQLIDEVAHHAVIYNRQKYYLNGSNGNGPGSGNKYETKDEAWQVIAMKLRSDVETCKKRWKYLRERYVSQRKQGDPPVYEHLSRPYLEKMKFLDQHIQPRKSYRNVPSFLTSPHSANSSNFNDYNMDSKSNSSMKNLNHFGAHSHHYHQQSDQQHAMNALSSAAVAASALENDNRVKIEADQVFRDFAAAVASQQLQQISQSQMQQQAAAVAAAMADSSPTYTEHFRDTSTNALSGITNPQNNLVGNGGLPSSSTSIKSPLSSPIAGGNHNGTTNPGHSSTPQQTAAHSSSSAHSTTAINQHGVTNHNFNESQNDDLDSSTSSNYNMKKPRVQLNNSTTNMNASSQHNNTNGQLNNSHNNMSVSSSHFVDDTDDDSDDNSSSMLQPQGILNETVENPFSSITPSTSTGALQQRQNNNNNNVNNQLSNQASNMFTSNADFLFQLYQQLPQQQQQQNNVQQNHQFSKFQVPQTPPPPQRSSEHLLGELVTTELLKMSKERRKNVQKRILEILFFDD</sequence>
<feature type="compositionally biased region" description="Polar residues" evidence="1">
    <location>
        <begin position="302"/>
        <end position="315"/>
    </location>
</feature>
<evidence type="ECO:0000259" key="2">
    <source>
        <dbReference type="PROSITE" id="PS51029"/>
    </source>
</evidence>
<organism evidence="3 4">
    <name type="scientific">Glossina brevipalpis</name>
    <dbReference type="NCBI Taxonomy" id="37001"/>
    <lineage>
        <taxon>Eukaryota</taxon>
        <taxon>Metazoa</taxon>
        <taxon>Ecdysozoa</taxon>
        <taxon>Arthropoda</taxon>
        <taxon>Hexapoda</taxon>
        <taxon>Insecta</taxon>
        <taxon>Pterygota</taxon>
        <taxon>Neoptera</taxon>
        <taxon>Endopterygota</taxon>
        <taxon>Diptera</taxon>
        <taxon>Brachycera</taxon>
        <taxon>Muscomorpha</taxon>
        <taxon>Hippoboscoidea</taxon>
        <taxon>Glossinidae</taxon>
        <taxon>Glossina</taxon>
    </lineage>
</organism>
<name>A0A1A9WP92_9MUSC</name>
<dbReference type="GO" id="GO:0006357">
    <property type="term" value="P:regulation of transcription by RNA polymerase II"/>
    <property type="evidence" value="ECO:0007669"/>
    <property type="project" value="TreeGrafter"/>
</dbReference>
<dbReference type="PANTHER" id="PTHR12243">
    <property type="entry name" value="MADF DOMAIN TRANSCRIPTION FACTOR"/>
    <property type="match status" value="1"/>
</dbReference>
<feature type="compositionally biased region" description="Polar residues" evidence="1">
    <location>
        <begin position="386"/>
        <end position="411"/>
    </location>
</feature>
<dbReference type="Pfam" id="PF10545">
    <property type="entry name" value="MADF_DNA_bdg"/>
    <property type="match status" value="1"/>
</dbReference>
<dbReference type="VEuPathDB" id="VectorBase:GBRI026888"/>